<name>A0ABD5UXD0_9EURY</name>
<dbReference type="SUPFAM" id="SSF53756">
    <property type="entry name" value="UDP-Glycosyltransferase/glycogen phosphorylase"/>
    <property type="match status" value="1"/>
</dbReference>
<protein>
    <submittedName>
        <fullName evidence="3">Glycosyltransferase family 4 protein</fullName>
        <ecNumber evidence="3">2.4.-.-</ecNumber>
    </submittedName>
</protein>
<dbReference type="GO" id="GO:0016757">
    <property type="term" value="F:glycosyltransferase activity"/>
    <property type="evidence" value="ECO:0007669"/>
    <property type="project" value="UniProtKB-KW"/>
</dbReference>
<evidence type="ECO:0000259" key="1">
    <source>
        <dbReference type="Pfam" id="PF00534"/>
    </source>
</evidence>
<dbReference type="EMBL" id="JBHSXL010000011">
    <property type="protein sequence ID" value="MFC6893733.1"/>
    <property type="molecule type" value="Genomic_DNA"/>
</dbReference>
<keyword evidence="3" id="KW-0328">Glycosyltransferase</keyword>
<feature type="domain" description="Glycosyl transferase family 1" evidence="1">
    <location>
        <begin position="183"/>
        <end position="328"/>
    </location>
</feature>
<dbReference type="CDD" id="cd03801">
    <property type="entry name" value="GT4_PimA-like"/>
    <property type="match status" value="1"/>
</dbReference>
<evidence type="ECO:0000313" key="3">
    <source>
        <dbReference type="EMBL" id="MFC6893733.1"/>
    </source>
</evidence>
<dbReference type="InterPro" id="IPR050194">
    <property type="entry name" value="Glycosyltransferase_grp1"/>
</dbReference>
<feature type="domain" description="Glycosyltransferase subfamily 4-like N-terminal" evidence="2">
    <location>
        <begin position="33"/>
        <end position="169"/>
    </location>
</feature>
<evidence type="ECO:0000313" key="4">
    <source>
        <dbReference type="Proteomes" id="UP001596296"/>
    </source>
</evidence>
<dbReference type="Proteomes" id="UP001596296">
    <property type="component" value="Unassembled WGS sequence"/>
</dbReference>
<organism evidence="3 4">
    <name type="scientific">Halopenitus salinus</name>
    <dbReference type="NCBI Taxonomy" id="1198295"/>
    <lineage>
        <taxon>Archaea</taxon>
        <taxon>Methanobacteriati</taxon>
        <taxon>Methanobacteriota</taxon>
        <taxon>Stenosarchaea group</taxon>
        <taxon>Halobacteria</taxon>
        <taxon>Halobacteriales</taxon>
        <taxon>Haloferacaceae</taxon>
        <taxon>Halopenitus</taxon>
    </lineage>
</organism>
<dbReference type="Pfam" id="PF13439">
    <property type="entry name" value="Glyco_transf_4"/>
    <property type="match status" value="1"/>
</dbReference>
<dbReference type="PANTHER" id="PTHR45947:SF3">
    <property type="entry name" value="SULFOQUINOVOSYL TRANSFERASE SQD2"/>
    <property type="match status" value="1"/>
</dbReference>
<sequence length="367" mass="41455">MPNILYLVNSVSSTSIPVEIGYAVNEYTSSNVTIAVLMNDDNSTLDPDVQEMGLPMKFFGGSDNFDIKLYRRLCNHLQEHEYDIIHPHHNFSGAIGRIIGRLYQIPVVNTEHNDIQHLSIPQRVVNTLTLGLPQVNVYNSKSTQSSLGPVERRLSKRNEIVYNGIDIDRIDESSRHDIPANIPDEILITNVGVMTEQKNQRVILKAAHQMKQRSMVDDIHFVIASSGPLESELKDLASQLGLSDLVTFTGYLPEREQIYSLLHQSDIFLMPSVYEGFCVAAVEAMGCGLPVVASDINVFREVIGKHGIFVPHDDPNEIASHLIEIRSEIDSEYIQRKREKLRQRAVSQYSLKQTAIEYHELYQEVST</sequence>
<accession>A0ABD5UXD0</accession>
<comment type="caution">
    <text evidence="3">The sequence shown here is derived from an EMBL/GenBank/DDBJ whole genome shotgun (WGS) entry which is preliminary data.</text>
</comment>
<dbReference type="AlphaFoldDB" id="A0ABD5UXD0"/>
<dbReference type="InterPro" id="IPR001296">
    <property type="entry name" value="Glyco_trans_1"/>
</dbReference>
<dbReference type="RefSeq" id="WP_379746079.1">
    <property type="nucleotide sequence ID" value="NZ_JBHSVN010000001.1"/>
</dbReference>
<dbReference type="EC" id="2.4.-.-" evidence="3"/>
<dbReference type="Gene3D" id="3.40.50.2000">
    <property type="entry name" value="Glycogen Phosphorylase B"/>
    <property type="match status" value="2"/>
</dbReference>
<proteinExistence type="predicted"/>
<dbReference type="PANTHER" id="PTHR45947">
    <property type="entry name" value="SULFOQUINOVOSYL TRANSFERASE SQD2"/>
    <property type="match status" value="1"/>
</dbReference>
<keyword evidence="4" id="KW-1185">Reference proteome</keyword>
<dbReference type="InterPro" id="IPR028098">
    <property type="entry name" value="Glyco_trans_4-like_N"/>
</dbReference>
<evidence type="ECO:0000259" key="2">
    <source>
        <dbReference type="Pfam" id="PF13439"/>
    </source>
</evidence>
<gene>
    <name evidence="3" type="ORF">ACFQE9_14115</name>
</gene>
<dbReference type="Pfam" id="PF00534">
    <property type="entry name" value="Glycos_transf_1"/>
    <property type="match status" value="1"/>
</dbReference>
<keyword evidence="3" id="KW-0808">Transferase</keyword>
<reference evidence="3 4" key="1">
    <citation type="journal article" date="2019" name="Int. J. Syst. Evol. Microbiol.">
        <title>The Global Catalogue of Microorganisms (GCM) 10K type strain sequencing project: providing services to taxonomists for standard genome sequencing and annotation.</title>
        <authorList>
            <consortium name="The Broad Institute Genomics Platform"/>
            <consortium name="The Broad Institute Genome Sequencing Center for Infectious Disease"/>
            <person name="Wu L."/>
            <person name="Ma J."/>
        </authorList>
    </citation>
    <scope>NUCLEOTIDE SEQUENCE [LARGE SCALE GENOMIC DNA]</scope>
    <source>
        <strain evidence="3 4">SKJ47</strain>
    </source>
</reference>